<proteinExistence type="predicted"/>
<name>F0W042_9STRA</name>
<reference evidence="1" key="1">
    <citation type="journal article" date="2011" name="PLoS Biol.">
        <title>Gene gain and loss during evolution of obligate parasitism in the white rust pathogen of Arabidopsis thaliana.</title>
        <authorList>
            <person name="Kemen E."/>
            <person name="Gardiner A."/>
            <person name="Schultz-Larsen T."/>
            <person name="Kemen A.C."/>
            <person name="Balmuth A.L."/>
            <person name="Robert-Seilaniantz A."/>
            <person name="Bailey K."/>
            <person name="Holub E."/>
            <person name="Studholme D.J."/>
            <person name="Maclean D."/>
            <person name="Jones J.D."/>
        </authorList>
    </citation>
    <scope>NUCLEOTIDE SEQUENCE</scope>
</reference>
<evidence type="ECO:0000313" key="1">
    <source>
        <dbReference type="EMBL" id="CCA14413.1"/>
    </source>
</evidence>
<accession>F0W042</accession>
<dbReference type="EMBL" id="FR824048">
    <property type="protein sequence ID" value="CCA14413.1"/>
    <property type="molecule type" value="Genomic_DNA"/>
</dbReference>
<dbReference type="HOGENOM" id="CLU_031434_3_1_1"/>
<sequence>MLRVRWAGMLHQLLDSHSNGDDSFNPVPPTRDDVMEWLAEAWQDLSIATISKGISTILKEEELSESMQTSYNSLESRLQEINLLDGDSGIVSVSSDVVDSIVESNG</sequence>
<protein>
    <submittedName>
        <fullName evidence="1">AlNc14C3G510 protein</fullName>
    </submittedName>
</protein>
<dbReference type="AlphaFoldDB" id="F0W042"/>
<reference evidence="1" key="2">
    <citation type="submission" date="2011-02" db="EMBL/GenBank/DDBJ databases">
        <authorList>
            <person name="MacLean D."/>
        </authorList>
    </citation>
    <scope>NUCLEOTIDE SEQUENCE</scope>
</reference>
<gene>
    <name evidence="1" type="primary">AlNc14C3G510</name>
    <name evidence="1" type="ORF">ALNC14_005560</name>
</gene>
<organism evidence="1">
    <name type="scientific">Albugo laibachii Nc14</name>
    <dbReference type="NCBI Taxonomy" id="890382"/>
    <lineage>
        <taxon>Eukaryota</taxon>
        <taxon>Sar</taxon>
        <taxon>Stramenopiles</taxon>
        <taxon>Oomycota</taxon>
        <taxon>Peronosporomycetes</taxon>
        <taxon>Albuginales</taxon>
        <taxon>Albuginaceae</taxon>
        <taxon>Albugo</taxon>
    </lineage>
</organism>